<proteinExistence type="predicted"/>
<feature type="region of interest" description="Disordered" evidence="2">
    <location>
        <begin position="3726"/>
        <end position="3773"/>
    </location>
</feature>
<protein>
    <submittedName>
        <fullName evidence="3">Plectin_putative/GeneDB:LmjF.21.0825</fullName>
    </submittedName>
</protein>
<feature type="coiled-coil region" evidence="1">
    <location>
        <begin position="905"/>
        <end position="932"/>
    </location>
</feature>
<feature type="region of interest" description="Disordered" evidence="2">
    <location>
        <begin position="2500"/>
        <end position="2521"/>
    </location>
</feature>
<feature type="region of interest" description="Disordered" evidence="2">
    <location>
        <begin position="1492"/>
        <end position="1521"/>
    </location>
</feature>
<feature type="coiled-coil region" evidence="1">
    <location>
        <begin position="1093"/>
        <end position="1120"/>
    </location>
</feature>
<feature type="region of interest" description="Disordered" evidence="2">
    <location>
        <begin position="128"/>
        <end position="187"/>
    </location>
</feature>
<dbReference type="GO" id="GO:0000793">
    <property type="term" value="C:condensed chromosome"/>
    <property type="evidence" value="ECO:0007669"/>
    <property type="project" value="TreeGrafter"/>
</dbReference>
<feature type="coiled-coil region" evidence="1">
    <location>
        <begin position="3691"/>
        <end position="3718"/>
    </location>
</feature>
<feature type="coiled-coil region" evidence="1">
    <location>
        <begin position="2132"/>
        <end position="2199"/>
    </location>
</feature>
<feature type="region of interest" description="Disordered" evidence="2">
    <location>
        <begin position="3964"/>
        <end position="3989"/>
    </location>
</feature>
<dbReference type="Gene3D" id="1.10.287.1490">
    <property type="match status" value="1"/>
</dbReference>
<dbReference type="GO" id="GO:0000785">
    <property type="term" value="C:chromatin"/>
    <property type="evidence" value="ECO:0007669"/>
    <property type="project" value="TreeGrafter"/>
</dbReference>
<feature type="coiled-coil region" evidence="1">
    <location>
        <begin position="593"/>
        <end position="620"/>
    </location>
</feature>
<feature type="coiled-coil region" evidence="1">
    <location>
        <begin position="2814"/>
        <end position="2894"/>
    </location>
</feature>
<organism evidence="3 4">
    <name type="scientific">Leishmania donovani</name>
    <dbReference type="NCBI Taxonomy" id="5661"/>
    <lineage>
        <taxon>Eukaryota</taxon>
        <taxon>Discoba</taxon>
        <taxon>Euglenozoa</taxon>
        <taxon>Kinetoplastea</taxon>
        <taxon>Metakinetoplastina</taxon>
        <taxon>Trypanosomatida</taxon>
        <taxon>Trypanosomatidae</taxon>
        <taxon>Leishmaniinae</taxon>
        <taxon>Leishmania</taxon>
    </lineage>
</organism>
<evidence type="ECO:0000256" key="1">
    <source>
        <dbReference type="SAM" id="Coils"/>
    </source>
</evidence>
<feature type="coiled-coil region" evidence="1">
    <location>
        <begin position="2920"/>
        <end position="2982"/>
    </location>
</feature>
<feature type="coiled-coil region" evidence="1">
    <location>
        <begin position="1409"/>
        <end position="1436"/>
    </location>
</feature>
<name>A0A6J8FC52_LEIDO</name>
<feature type="coiled-coil region" evidence="1">
    <location>
        <begin position="278"/>
        <end position="432"/>
    </location>
</feature>
<feature type="region of interest" description="Disordered" evidence="2">
    <location>
        <begin position="1868"/>
        <end position="1925"/>
    </location>
</feature>
<evidence type="ECO:0000256" key="2">
    <source>
        <dbReference type="SAM" id="MobiDB-lite"/>
    </source>
</evidence>
<feature type="compositionally biased region" description="Low complexity" evidence="2">
    <location>
        <begin position="3758"/>
        <end position="3773"/>
    </location>
</feature>
<feature type="coiled-coil region" evidence="1">
    <location>
        <begin position="2225"/>
        <end position="2252"/>
    </location>
</feature>
<feature type="compositionally biased region" description="Basic and acidic residues" evidence="2">
    <location>
        <begin position="2066"/>
        <end position="2075"/>
    </location>
</feature>
<dbReference type="PANTHER" id="PTHR43941">
    <property type="entry name" value="STRUCTURAL MAINTENANCE OF CHROMOSOMES PROTEIN 2"/>
    <property type="match status" value="1"/>
</dbReference>
<feature type="compositionally biased region" description="Low complexity" evidence="2">
    <location>
        <begin position="3980"/>
        <end position="3989"/>
    </location>
</feature>
<feature type="compositionally biased region" description="Polar residues" evidence="2">
    <location>
        <begin position="2079"/>
        <end position="2088"/>
    </location>
</feature>
<feature type="coiled-coil region" evidence="1">
    <location>
        <begin position="1533"/>
        <end position="1613"/>
    </location>
</feature>
<dbReference type="GO" id="GO:0003682">
    <property type="term" value="F:chromatin binding"/>
    <property type="evidence" value="ECO:0007669"/>
    <property type="project" value="TreeGrafter"/>
</dbReference>
<feature type="region of interest" description="Disordered" evidence="2">
    <location>
        <begin position="1716"/>
        <end position="1753"/>
    </location>
</feature>
<keyword evidence="1" id="KW-0175">Coiled coil</keyword>
<feature type="compositionally biased region" description="Polar residues" evidence="2">
    <location>
        <begin position="150"/>
        <end position="162"/>
    </location>
</feature>
<feature type="compositionally biased region" description="Basic and acidic residues" evidence="2">
    <location>
        <begin position="1874"/>
        <end position="1889"/>
    </location>
</feature>
<feature type="coiled-coil region" evidence="1">
    <location>
        <begin position="841"/>
        <end position="868"/>
    </location>
</feature>
<feature type="coiled-coil region" evidence="1">
    <location>
        <begin position="1658"/>
        <end position="1685"/>
    </location>
</feature>
<feature type="region of interest" description="Disordered" evidence="2">
    <location>
        <begin position="2330"/>
        <end position="2350"/>
    </location>
</feature>
<feature type="coiled-coil region" evidence="1">
    <location>
        <begin position="2648"/>
        <end position="2752"/>
    </location>
</feature>
<feature type="coiled-coil region" evidence="1">
    <location>
        <begin position="529"/>
        <end position="556"/>
    </location>
</feature>
<gene>
    <name evidence="3" type="ORF">LDHU3_21.1070</name>
</gene>
<feature type="compositionally biased region" description="Basic and acidic residues" evidence="2">
    <location>
        <begin position="2330"/>
        <end position="2348"/>
    </location>
</feature>
<feature type="coiled-coil region" evidence="1">
    <location>
        <begin position="657"/>
        <end position="684"/>
    </location>
</feature>
<reference evidence="3" key="1">
    <citation type="submission" date="2020-06" db="EMBL/GenBank/DDBJ databases">
        <authorList>
            <person name="Camacho E."/>
            <person name="Gonzalez-de la Fuente S."/>
            <person name="Rastrojo A."/>
            <person name="Peiro-Pastor R."/>
            <person name="Solana JC."/>
            <person name="Tabera L."/>
            <person name="Gamarro F."/>
            <person name="Carrasco-Ramiro F."/>
            <person name="Requena JM."/>
            <person name="Aguado B."/>
        </authorList>
    </citation>
    <scope>NUCLEOTIDE SEQUENCE</scope>
</reference>
<dbReference type="VEuPathDB" id="TriTrypDB:LDHU3_21.1070"/>
<feature type="compositionally biased region" description="Basic and acidic residues" evidence="2">
    <location>
        <begin position="1733"/>
        <end position="1743"/>
    </location>
</feature>
<dbReference type="Proteomes" id="UP000601710">
    <property type="component" value="Chromosome 21"/>
</dbReference>
<feature type="coiled-coil region" evidence="1">
    <location>
        <begin position="1221"/>
        <end position="1248"/>
    </location>
</feature>
<feature type="coiled-coil region" evidence="1">
    <location>
        <begin position="1029"/>
        <end position="1056"/>
    </location>
</feature>
<feature type="coiled-coil region" evidence="1">
    <location>
        <begin position="3505"/>
        <end position="3593"/>
    </location>
</feature>
<feature type="coiled-coil region" evidence="1">
    <location>
        <begin position="469"/>
        <end position="496"/>
    </location>
</feature>
<feature type="coiled-coil region" evidence="1">
    <location>
        <begin position="717"/>
        <end position="744"/>
    </location>
</feature>
<feature type="region of interest" description="Disordered" evidence="2">
    <location>
        <begin position="1436"/>
        <end position="1465"/>
    </location>
</feature>
<feature type="coiled-coil region" evidence="1">
    <location>
        <begin position="1345"/>
        <end position="1372"/>
    </location>
</feature>
<dbReference type="VEuPathDB" id="TriTrypDB:LdCL_210014200"/>
<feature type="coiled-coil region" evidence="1">
    <location>
        <begin position="781"/>
        <end position="808"/>
    </location>
</feature>
<feature type="coiled-coil region" evidence="1">
    <location>
        <begin position="969"/>
        <end position="996"/>
    </location>
</feature>
<feature type="coiled-coil region" evidence="1">
    <location>
        <begin position="1157"/>
        <end position="1184"/>
    </location>
</feature>
<dbReference type="EMBL" id="LR812641">
    <property type="protein sequence ID" value="CAC5429826.1"/>
    <property type="molecule type" value="Genomic_DNA"/>
</dbReference>
<evidence type="ECO:0000313" key="3">
    <source>
        <dbReference type="EMBL" id="CAC5429826.1"/>
    </source>
</evidence>
<dbReference type="PANTHER" id="PTHR43941:SF12">
    <property type="entry name" value="CRESTIN"/>
    <property type="match status" value="1"/>
</dbReference>
<feature type="coiled-coil region" evidence="1">
    <location>
        <begin position="1285"/>
        <end position="1312"/>
    </location>
</feature>
<feature type="coiled-coil region" evidence="1">
    <location>
        <begin position="3040"/>
        <end position="3201"/>
    </location>
</feature>
<feature type="coiled-coil region" evidence="1">
    <location>
        <begin position="3248"/>
        <end position="3476"/>
    </location>
</feature>
<evidence type="ECO:0000313" key="4">
    <source>
        <dbReference type="Proteomes" id="UP000601710"/>
    </source>
</evidence>
<feature type="compositionally biased region" description="Basic and acidic residues" evidence="2">
    <location>
        <begin position="2500"/>
        <end position="2516"/>
    </location>
</feature>
<accession>A0A6J8FC52</accession>
<dbReference type="GO" id="GO:0000796">
    <property type="term" value="C:condensin complex"/>
    <property type="evidence" value="ECO:0007669"/>
    <property type="project" value="TreeGrafter"/>
</dbReference>
<sequence>MSSVHASLSGSGAPSLQHITASAGIASPPYIHHHIGGSSVHGDHPSLLYPPLTPEREEALRSKGRQLLDEHRRQVAANGLPYTAEEVAALQERGRELLRSAREAAAANGGHHVPAPMLSAAVRIAAETPHHSSLHSDTPDVSAGGDKSGAAQSSSAPTQLPHTSAAMPYLPTAKPGATAEGETPPAFDSSASIGATAIPSSSSSSQLQDFLAAVQSPQCVAEEQQAQLHALRSSSRVAGEESFTKSEVDALRQTLIQQFNEHMAQCEQANQVYWTQVTSHHRNEVSALEQECAAYKRRAEKAEAAAQAQQLQRDVEEKASVSAADALRLDVNRLEAELRLARQQSAEAQAAKDAAEAEAAILRETVQEQRGRLTELEQQVFSSTAQLQDARDDAEHAAHTAEAELNAARLQIAHLQAELDAANAELQATRESAAAARPTRGDGNPFADAEDPFGGSSRVAAPCADDGALDAARQRIAELEAANAELQATRESAAAARPTRGDGNPFADAEDPFGGSSRVAAPCADDGALDAARQRIAELEAELDAANAELQATRESAAAARPTRGDGNPFADAEDPFGGSSRVAAPCADDGALDAARQRIAELEAELDAANAELQATRESAAAARPTRGDGNPFADAEDPFGGSSRVAAPCADDGALDAARQRIAELEAANAELQATRESAAAARPTRGDGNPFADAEDPFGGSSRVAAPCADDGALDAARQRIAELEAELDAANAELQATRESAAAARPTRGDGNPFADAEDPFGGSSRVAAPCADDGALDAARQRIAELEAANAELQATRESAAAARPTRGDGNPFADAEDPFGGSSRVAAPCADDGALDAARQRIAELEAELDAANAELQATRESAAAARPTRGDGNPFADAEDPFGGSSRVAAPCADDGALDAARQRIAELEAELDAANAELQATRESAAAARPTRGDGNPFADAEDPFGGSSRVAAPCADDGALDAARQRIAELEAANAELQATRESAAAARPTRGDGNPFADAEDPFGGSSRVAAPCADDGALDAARQRIAELEAELDAANAELQATRESAAAARPTRGDGNPFADAEDPFGGSSRVAAPCADDGALDAARQRIAELEAELDAANAELQATRESAAAARPTRGDGNPFADAEDPFGGSSRVAAPCADDGALDAARQRIAELEAELDAANAELQATRESAAAARPTRGDGNPFADAEDPFGGSSRVAAPCADDGALDAARQRIAELEAELDAANAELQATRESAAAARPTRGDGNPFADAEDPFGGSSRVAAPCADDGALDAARQRIAELEAANAELQATRESAAAARPTRGDGNPFADAEDPFGGSSRVAAPCADDGALDAARQRIAELEAELDAANAELQATRESAAAARPTRGDGNPFADAEDPFGGSSRVAAPCADDGALDAARQRIAELEAELDAANAELQATRESAAAARPTRGDGNPFADAEDPFGGSSRVAAPCADDGALDAARQRIAELEAANAELQATRESAAAARPTRGDGNPFADAEDPFGGSSRVAAPCADDGALDAARQRIAELEAELDAANAELQATRESAAAAQHASDRDLEAARQSLADLEDALAEAAGDLERLQEDVDEKSRLIQALRAGEAALGSLRVDATCSGSGSGWAITHSSAGVHGGAKDTVTGTSAETVHVLRGRVADLTHELERMRRQQEQALVSAVVPAMEALGGQYVEGEHRLALFEEANSAVDDEAAQRRGQVPGVPGEWKSEEDRRGAESGEQTTRPLDGTTRTTAIATASASLTNPFYSSTDGDEAADGMMLSPVPRPPAGTFMKVLRSPGNLKGSDVFAATESARRVALRGMQPSAVAAEMSAAAEIGIWEEDDGEDCRNTPDTLASFHMSRDGQAARGDDAFRGSDSRKDGGAEAEDMGCRRAASSRTLAPAINEDPETPRALSAVSEKNADFNDLRRCSRDVNVDSDEDDSTEECDVSVSTRVAASYGRQAAHSTAMEGKVDDSGAAMQKLGRQYADAQHRLYLSEEARQSLEAEVSELRKMVEELQAVLACQPRQTSAAAPTDGYAGDEADVRTITTSFASSVPTAARERLTKEEGYDANASSPRTPSPRSGDDDTESGSLGSAHFSEHGVSVTTTAAPAHDDDPTSCQYPLATAASEDTAALYERIAELEERLKDIEAQHEEELESLAEAAAERIAAMEQRYAENLAATEKAAAAAEVERQGEQDTTVSLLARVTQLTEALTDAQAAHAAELQRLQDEHEDLLRQRLSEQEDSFGAVVRQLNQGHQGHLWALASSAETGGAGAAESSLSPQENVQYWKGQHATLLKRFEQLQNEYDAFAQDIAALQRRLSEQEATRQEQEQEQSRMMRDATSQQFTTLHQRLEEMSKVVDAAQADAQASSKKLHYLTARHTENEAALQAEMNGLRSQLQSARDELARVNNLNEELSELLQQGANSVDTVLRERDAQNAALEQQVQQLKLQLAAAGDRLTDLQAALQEKQVSADALQQRLVELEEEKRAAEAQLRESRRHAEEHERTTMNAADRAARDAEQARVAAQQAMAQQHATHKQEIAALHRELDELRDELEVAQTVAATVPLEAQRHQRDLGTVRDRLAEALRSQQELQQQLKTSRAELERQRLLLMRGGSGNGSDAGDAGAFEGGGAPADARLNALLHRSEELEEKLREASTERNALQQERDRLSMQVKSAARVAEVKEQATRRQEAELRRARSQLAAVRDDLAQRVQSNHALQLEMDHLQERLADVTSAYEELQGRHAATVLQSGMQEHAEALLMAKAVTIPRALEEYVEGVFSAYHAMLQAASKDRRHIYDRCDLIEKAASEAMAEAEAQNHAYEAAIADAQEEQQQMKEIIESLQQTTQKALEAKNAAVADAAAARDELEATQRRAREDVFNAQRDLQMAELQHADTLHSLSLLQDEVTNTAALIKNQKSKYERREAELMEEVALLQAELETRKSAARQLQQANDEKRTELQDMADAAVQARDQAVHESQALQAQLARVLPRLAQLEDEQAQRTADLMDTAQQLSALHKKTTSTENVSRKHIEELNQTLQELLQAHAMLQRTHTTTEATADRLRSQLASVTQELERATATASQQEEELTTVKARLHEVETHTSRVMGEDQARLRDGELRLQGLEQRNAALQQECKTLQESLQSLRIEHDSTVDALQHKSEAFAAQEQQMNHQLRLLRERIETLESERQELMSSEQAITASRDACQREMLALEHQVEHLQHHLGASNGHNERLNQEIVQLKTDHAVEVDRLREAITDAQKELAKCRQLLAQAEAHQVEQESTHYSLSTEVSAVREELKAARAQAERATQQHRKAKAEQEEMATLLQSQMAQLHEELRGKHEQLRMLENTSAHQQDTLNRLRQGMAEAEESLKHTRQQLLNQQEAAAAAKEHHRRDRYELQTKLNDAEDAMAEMTRSQEQYRQRMTSKVELYEVAEEALRSEVTDLRTDVARLEEELAATTHSKAAAETHQSRQAQSIKAAESELQLLRAQTAHDMTEIATLKLQLQQRTAELERCRREAAAQLTGERLRWEAEHTAACDALKEALRQEQQAIKDVREARERALESLECKQRDAVALEDECRAMRAQVRHLRRCLDAAQYQLTSLEGMAKDMAEDLGMTPEGLPGHEEGAFLDAASHTHDTSVNSTESCATAAVAAAAASGAAVQSVMDELQRRLSIFTFVANTFDSEDDQLAELRKALEQQEDVVQLLAEACAGESMNAANSATPLRTGRAGASDVTPGLNSTPTPRGLRAAVSSGADAGGASASAVPPPAMLTQAQRVLVQQISQASSTYVHRVEDHLRTAQQMLRSVMMAIGSHEIVSPPASRPTTAALSSRHKLQVAATAAELHRRTATLTRAVERMLDLVVQGGDGPAAAERSSTQSFSVSLIREQLQELRRLFSEAERYVLLPFNELLCVPDSVGVVTAAAATAGDESNVDGQPPHKRYSYTQQSPLAKLSGPRAASVTASVAPQRPSSSTTRTSGETCVQEIAAATLSPIARDEGARQWF</sequence>
<dbReference type="VEuPathDB" id="TriTrypDB:LdBPK_210920.1"/>
<dbReference type="GO" id="GO:0007076">
    <property type="term" value="P:mitotic chromosome condensation"/>
    <property type="evidence" value="ECO:0007669"/>
    <property type="project" value="TreeGrafter"/>
</dbReference>
<feature type="region of interest" description="Disordered" evidence="2">
    <location>
        <begin position="2060"/>
        <end position="2104"/>
    </location>
</feature>